<reference evidence="2 3" key="1">
    <citation type="submission" date="2017-08" db="EMBL/GenBank/DDBJ databases">
        <title>Draft genome sequences of 64 type strains of genus Staph aureus.</title>
        <authorList>
            <person name="Cole K."/>
            <person name="Golubchik T."/>
            <person name="Russell J."/>
            <person name="Foster D."/>
            <person name="Llewelyn M."/>
            <person name="Wilson D."/>
            <person name="Crook D."/>
            <person name="Paul J."/>
        </authorList>
    </citation>
    <scope>NUCLEOTIDE SEQUENCE [LARGE SCALE GENOMIC DNA]</scope>
    <source>
        <strain evidence="2 3">DSM 29875</strain>
    </source>
</reference>
<feature type="coiled-coil region" evidence="1">
    <location>
        <begin position="5"/>
        <end position="42"/>
    </location>
</feature>
<keyword evidence="1" id="KW-0175">Coiled coil</keyword>
<gene>
    <name evidence="2" type="ORF">CD039_08640</name>
</gene>
<dbReference type="OrthoDB" id="2406120at2"/>
<evidence type="ECO:0000313" key="3">
    <source>
        <dbReference type="Proteomes" id="UP000242712"/>
    </source>
</evidence>
<dbReference type="AlphaFoldDB" id="A0A2K4FCG5"/>
<keyword evidence="3" id="KW-1185">Reference proteome</keyword>
<dbReference type="GeneID" id="98298416"/>
<accession>A0A2K4FCG5</accession>
<dbReference type="Proteomes" id="UP000242712">
    <property type="component" value="Unassembled WGS sequence"/>
</dbReference>
<evidence type="ECO:0000256" key="1">
    <source>
        <dbReference type="SAM" id="Coils"/>
    </source>
</evidence>
<dbReference type="RefSeq" id="WP_103371976.1">
    <property type="nucleotide sequence ID" value="NZ_CBCRVO010000002.1"/>
</dbReference>
<evidence type="ECO:0008006" key="4">
    <source>
        <dbReference type="Google" id="ProtNLM"/>
    </source>
</evidence>
<protein>
    <recommendedName>
        <fullName evidence="4">DUF5082 domain-containing protein</fullName>
    </recommendedName>
</protein>
<sequence>MTKEVDEYNHLIKDKQEQVEDLMSEKKEVQNLIDEYEDLIHQTEHFNNHLIERYYDSRMFSAIEENTRAYHSAQHKLMGELSAQQSDIEQSIRQTNDDIDDLERKRNISLQIERERG</sequence>
<dbReference type="EMBL" id="PPPX01000011">
    <property type="protein sequence ID" value="POA09039.1"/>
    <property type="molecule type" value="Genomic_DNA"/>
</dbReference>
<name>A0A2K4FCG5_9STAP</name>
<proteinExistence type="predicted"/>
<evidence type="ECO:0000313" key="2">
    <source>
        <dbReference type="EMBL" id="POA09039.1"/>
    </source>
</evidence>
<comment type="caution">
    <text evidence="2">The sequence shown here is derived from an EMBL/GenBank/DDBJ whole genome shotgun (WGS) entry which is preliminary data.</text>
</comment>
<organism evidence="2 3">
    <name type="scientific">Staphylococcus argensis</name>
    <dbReference type="NCBI Taxonomy" id="1607738"/>
    <lineage>
        <taxon>Bacteria</taxon>
        <taxon>Bacillati</taxon>
        <taxon>Bacillota</taxon>
        <taxon>Bacilli</taxon>
        <taxon>Bacillales</taxon>
        <taxon>Staphylococcaceae</taxon>
        <taxon>Staphylococcus</taxon>
    </lineage>
</organism>